<gene>
    <name evidence="2" type="primary">wecD9</name>
    <name evidence="2" type="ORF">AArcS_2805</name>
</gene>
<dbReference type="PANTHER" id="PTHR43617:SF20">
    <property type="entry name" value="N-ALPHA-ACETYLTRANSFERASE RIMI"/>
    <property type="match status" value="1"/>
</dbReference>
<dbReference type="Pfam" id="PF00583">
    <property type="entry name" value="Acetyltransf_1"/>
    <property type="match status" value="1"/>
</dbReference>
<proteinExistence type="predicted"/>
<evidence type="ECO:0000259" key="1">
    <source>
        <dbReference type="PROSITE" id="PS51186"/>
    </source>
</evidence>
<feature type="domain" description="N-acetyltransferase" evidence="1">
    <location>
        <begin position="1"/>
        <end position="149"/>
    </location>
</feature>
<sequence>MSSDREALLEMYREFDSDDRAQGLPPLTEERRVEWIDTLVADGGNFVATADGEIAGHAVYMPTHDPEPELAVFVHQEYQSRGLGTELCKHVIADASAAGRDALVLEVEPSNRHAIGMYERLGFERAEAGGSRSRIDRRAPSFQMRFELSSPSALTTRHPPLVRG</sequence>
<dbReference type="InterPro" id="IPR050276">
    <property type="entry name" value="MshD_Acetyltransferase"/>
</dbReference>
<protein>
    <submittedName>
        <fullName evidence="2">Acetyltransferase (GNAT) family</fullName>
    </submittedName>
</protein>
<dbReference type="InterPro" id="IPR000182">
    <property type="entry name" value="GNAT_dom"/>
</dbReference>
<dbReference type="SUPFAM" id="SSF55729">
    <property type="entry name" value="Acyl-CoA N-acyltransferases (Nat)"/>
    <property type="match status" value="1"/>
</dbReference>
<reference evidence="2" key="1">
    <citation type="submission" date="2020-11" db="EMBL/GenBank/DDBJ databases">
        <title>Carbohydrate-dependent, anaerobic sulfur respiration: A novel catabolism in halophilic archaea.</title>
        <authorList>
            <person name="Sorokin D.Y."/>
            <person name="Messina E."/>
            <person name="Smedile F."/>
            <person name="La Cono V."/>
            <person name="Hallsworth J.E."/>
            <person name="Yakimov M.M."/>
        </authorList>
    </citation>
    <scope>NUCLEOTIDE SEQUENCE</scope>
    <source>
        <strain evidence="2">AArc-S</strain>
    </source>
</reference>
<organism evidence="2 3">
    <name type="scientific">Natranaeroarchaeum sulfidigenes</name>
    <dbReference type="NCBI Taxonomy" id="2784880"/>
    <lineage>
        <taxon>Archaea</taxon>
        <taxon>Methanobacteriati</taxon>
        <taxon>Methanobacteriota</taxon>
        <taxon>Stenosarchaea group</taxon>
        <taxon>Halobacteria</taxon>
        <taxon>Halobacteriales</taxon>
        <taxon>Natronoarchaeaceae</taxon>
        <taxon>Natranaeroarchaeum</taxon>
    </lineage>
</organism>
<evidence type="ECO:0000313" key="2">
    <source>
        <dbReference type="EMBL" id="QSG03997.1"/>
    </source>
</evidence>
<dbReference type="AlphaFoldDB" id="A0A897MU45"/>
<dbReference type="CDD" id="cd04301">
    <property type="entry name" value="NAT_SF"/>
    <property type="match status" value="1"/>
</dbReference>
<dbReference type="Proteomes" id="UP000663586">
    <property type="component" value="Chromosome"/>
</dbReference>
<dbReference type="PANTHER" id="PTHR43617">
    <property type="entry name" value="L-AMINO ACID N-ACETYLTRANSFERASE"/>
    <property type="match status" value="1"/>
</dbReference>
<keyword evidence="3" id="KW-1185">Reference proteome</keyword>
<dbReference type="InterPro" id="IPR016181">
    <property type="entry name" value="Acyl_CoA_acyltransferase"/>
</dbReference>
<keyword evidence="2" id="KW-0808">Transferase</keyword>
<dbReference type="KEGG" id="hara:AArcS_2805"/>
<dbReference type="PROSITE" id="PS51186">
    <property type="entry name" value="GNAT"/>
    <property type="match status" value="1"/>
</dbReference>
<accession>A0A897MU45</accession>
<evidence type="ECO:0000313" key="3">
    <source>
        <dbReference type="Proteomes" id="UP000663586"/>
    </source>
</evidence>
<dbReference type="EMBL" id="CP064786">
    <property type="protein sequence ID" value="QSG03997.1"/>
    <property type="molecule type" value="Genomic_DNA"/>
</dbReference>
<name>A0A897MU45_9EURY</name>
<dbReference type="GO" id="GO:0008999">
    <property type="term" value="F:protein-N-terminal-alanine acetyltransferase activity"/>
    <property type="evidence" value="ECO:0007669"/>
    <property type="project" value="TreeGrafter"/>
</dbReference>
<dbReference type="Gene3D" id="3.40.630.30">
    <property type="match status" value="1"/>
</dbReference>